<dbReference type="Gene3D" id="3.40.30.10">
    <property type="entry name" value="Glutaredoxin"/>
    <property type="match status" value="1"/>
</dbReference>
<dbReference type="AlphaFoldDB" id="A0A366Y4Y1"/>
<dbReference type="PANTHER" id="PTHR42852:SF17">
    <property type="entry name" value="THIOREDOXIN-LIKE PROTEIN HI_1115"/>
    <property type="match status" value="1"/>
</dbReference>
<reference evidence="2 3" key="1">
    <citation type="submission" date="2018-07" db="EMBL/GenBank/DDBJ databases">
        <title>Lottiidibacillus patelloidae gen. nov., sp. nov., isolated from the intestinal tract of a marine limpet and the reclassification of B. taeanensis BH030017T, B. algicola KMM 3737T and B. hwajinpoensis SW-72T as genus Lottiidibacillus.</title>
        <authorList>
            <person name="Liu R."/>
            <person name="Huang Z."/>
        </authorList>
    </citation>
    <scope>NUCLEOTIDE SEQUENCE [LARGE SCALE GENOMIC DNA]</scope>
    <source>
        <strain evidence="2 3">BH030017</strain>
    </source>
</reference>
<comment type="caution">
    <text evidence="2">The sequence shown here is derived from an EMBL/GenBank/DDBJ whole genome shotgun (WGS) entry which is preliminary data.</text>
</comment>
<dbReference type="EMBL" id="QOCW01000001">
    <property type="protein sequence ID" value="RBW71261.1"/>
    <property type="molecule type" value="Genomic_DNA"/>
</dbReference>
<feature type="domain" description="Thioredoxin" evidence="1">
    <location>
        <begin position="1"/>
        <end position="126"/>
    </location>
</feature>
<keyword evidence="3" id="KW-1185">Reference proteome</keyword>
<evidence type="ECO:0000259" key="1">
    <source>
        <dbReference type="PROSITE" id="PS51352"/>
    </source>
</evidence>
<evidence type="ECO:0000313" key="3">
    <source>
        <dbReference type="Proteomes" id="UP000253314"/>
    </source>
</evidence>
<dbReference type="PANTHER" id="PTHR42852">
    <property type="entry name" value="THIOL:DISULFIDE INTERCHANGE PROTEIN DSBE"/>
    <property type="match status" value="1"/>
</dbReference>
<sequence length="138" mass="15622">MKVPDFSLRHAKTNEIVSLSDFKGRKIMITFWVSWCPDCLQDLPQKNQFYQSLSTEELAFITINVTGREGNSRAGIDLMKLASFNFPVLLDEGTKIYDAFGCTSVPTTILLNEYHEIVNTFDDKASFLDILTGLSKLM</sequence>
<name>A0A366Y4Y1_9BACI</name>
<dbReference type="InterPro" id="IPR013740">
    <property type="entry name" value="Redoxin"/>
</dbReference>
<proteinExistence type="predicted"/>
<dbReference type="InterPro" id="IPR036249">
    <property type="entry name" value="Thioredoxin-like_sf"/>
</dbReference>
<dbReference type="Proteomes" id="UP000253314">
    <property type="component" value="Unassembled WGS sequence"/>
</dbReference>
<dbReference type="GO" id="GO:0016491">
    <property type="term" value="F:oxidoreductase activity"/>
    <property type="evidence" value="ECO:0007669"/>
    <property type="project" value="InterPro"/>
</dbReference>
<dbReference type="RefSeq" id="WP_113803966.1">
    <property type="nucleotide sequence ID" value="NZ_QOCW01000001.1"/>
</dbReference>
<dbReference type="SUPFAM" id="SSF52833">
    <property type="entry name" value="Thioredoxin-like"/>
    <property type="match status" value="1"/>
</dbReference>
<dbReference type="OrthoDB" id="25753at2"/>
<dbReference type="InterPro" id="IPR013766">
    <property type="entry name" value="Thioredoxin_domain"/>
</dbReference>
<evidence type="ECO:0000313" key="2">
    <source>
        <dbReference type="EMBL" id="RBW71261.1"/>
    </source>
</evidence>
<gene>
    <name evidence="2" type="ORF">DS031_00475</name>
</gene>
<protein>
    <submittedName>
        <fullName evidence="2">TlpA family protein disulfide reductase</fullName>
    </submittedName>
</protein>
<dbReference type="InterPro" id="IPR050553">
    <property type="entry name" value="Thioredoxin_ResA/DsbE_sf"/>
</dbReference>
<organism evidence="2 3">
    <name type="scientific">Bacillus taeanensis</name>
    <dbReference type="NCBI Taxonomy" id="273032"/>
    <lineage>
        <taxon>Bacteria</taxon>
        <taxon>Bacillati</taxon>
        <taxon>Bacillota</taxon>
        <taxon>Bacilli</taxon>
        <taxon>Bacillales</taxon>
        <taxon>Bacillaceae</taxon>
        <taxon>Bacillus</taxon>
    </lineage>
</organism>
<accession>A0A366Y4Y1</accession>
<dbReference type="CDD" id="cd02966">
    <property type="entry name" value="TlpA_like_family"/>
    <property type="match status" value="1"/>
</dbReference>
<dbReference type="Pfam" id="PF08534">
    <property type="entry name" value="Redoxin"/>
    <property type="match status" value="1"/>
</dbReference>
<dbReference type="PROSITE" id="PS51352">
    <property type="entry name" value="THIOREDOXIN_2"/>
    <property type="match status" value="1"/>
</dbReference>